<dbReference type="EC" id="3.1.1.-" evidence="3"/>
<dbReference type="Pfam" id="PF00135">
    <property type="entry name" value="COesterase"/>
    <property type="match status" value="1"/>
</dbReference>
<dbReference type="EMBL" id="RQTK01000900">
    <property type="protein sequence ID" value="RUS73783.1"/>
    <property type="molecule type" value="Genomic_DNA"/>
</dbReference>
<comment type="similarity">
    <text evidence="1 3">Belongs to the type-B carboxylesterase/lipase family.</text>
</comment>
<evidence type="ECO:0000256" key="3">
    <source>
        <dbReference type="RuleBase" id="RU361235"/>
    </source>
</evidence>
<evidence type="ECO:0000256" key="2">
    <source>
        <dbReference type="ARBA" id="ARBA00022801"/>
    </source>
</evidence>
<dbReference type="GO" id="GO:0016787">
    <property type="term" value="F:hydrolase activity"/>
    <property type="evidence" value="ECO:0007669"/>
    <property type="project" value="UniProtKB-KW"/>
</dbReference>
<accession>A0A3S0ZBA7</accession>
<dbReference type="InterPro" id="IPR029058">
    <property type="entry name" value="AB_hydrolase_fold"/>
</dbReference>
<proteinExistence type="inferred from homology"/>
<name>A0A3S0ZBA7_ELYCH</name>
<dbReference type="OrthoDB" id="6147159at2759"/>
<organism evidence="5 6">
    <name type="scientific">Elysia chlorotica</name>
    <name type="common">Eastern emerald elysia</name>
    <name type="synonym">Sea slug</name>
    <dbReference type="NCBI Taxonomy" id="188477"/>
    <lineage>
        <taxon>Eukaryota</taxon>
        <taxon>Metazoa</taxon>
        <taxon>Spiralia</taxon>
        <taxon>Lophotrochozoa</taxon>
        <taxon>Mollusca</taxon>
        <taxon>Gastropoda</taxon>
        <taxon>Heterobranchia</taxon>
        <taxon>Euthyneura</taxon>
        <taxon>Panpulmonata</taxon>
        <taxon>Sacoglossa</taxon>
        <taxon>Placobranchoidea</taxon>
        <taxon>Plakobranchidae</taxon>
        <taxon>Elysia</taxon>
    </lineage>
</organism>
<dbReference type="InterPro" id="IPR050309">
    <property type="entry name" value="Type-B_Carboxylest/Lipase"/>
</dbReference>
<protein>
    <recommendedName>
        <fullName evidence="3">Carboxylic ester hydrolase</fullName>
        <ecNumber evidence="3">3.1.1.-</ecNumber>
    </recommendedName>
</protein>
<dbReference type="InterPro" id="IPR002018">
    <property type="entry name" value="CarbesteraseB"/>
</dbReference>
<dbReference type="STRING" id="188477.A0A3S0ZBA7"/>
<keyword evidence="6" id="KW-1185">Reference proteome</keyword>
<dbReference type="SUPFAM" id="SSF53474">
    <property type="entry name" value="alpha/beta-Hydrolases"/>
    <property type="match status" value="1"/>
</dbReference>
<evidence type="ECO:0000313" key="6">
    <source>
        <dbReference type="Proteomes" id="UP000271974"/>
    </source>
</evidence>
<evidence type="ECO:0000313" key="5">
    <source>
        <dbReference type="EMBL" id="RUS73783.1"/>
    </source>
</evidence>
<feature type="non-terminal residue" evidence="5">
    <location>
        <position position="246"/>
    </location>
</feature>
<gene>
    <name evidence="5" type="ORF">EGW08_018453</name>
</gene>
<keyword evidence="2 3" id="KW-0378">Hydrolase</keyword>
<dbReference type="AlphaFoldDB" id="A0A3S0ZBA7"/>
<dbReference type="PROSITE" id="PS00122">
    <property type="entry name" value="CARBOXYLESTERASE_B_1"/>
    <property type="match status" value="1"/>
</dbReference>
<dbReference type="PANTHER" id="PTHR11559">
    <property type="entry name" value="CARBOXYLESTERASE"/>
    <property type="match status" value="1"/>
</dbReference>
<sequence length="246" mass="26822">MKRLNGIHVLMVVSILIGPTLSKSRHVRSTVDDPDYVTVSTKYGDIKGRNYNVSDSLDLNVFLGIPYAKPPVGDLRLARPESVQPWTPNVYNATQHGAKCVQRILTGDPELEGVPFSEDCLFIDIYATRERVGARAKQPVMMYLHPGGFYGGTGAKYNFTNLALKGVVVVTVNFRLDMFGFLSTQDDVIPGNFGLLDAALALDFVKEIIGNFGGNPEDITLFGASSGAAMVSIFTLSPLTRGKFQK</sequence>
<evidence type="ECO:0000256" key="1">
    <source>
        <dbReference type="ARBA" id="ARBA00005964"/>
    </source>
</evidence>
<feature type="chain" id="PRO_5018381364" description="Carboxylic ester hydrolase" evidence="3">
    <location>
        <begin position="23"/>
        <end position="246"/>
    </location>
</feature>
<reference evidence="5 6" key="1">
    <citation type="submission" date="2019-01" db="EMBL/GenBank/DDBJ databases">
        <title>A draft genome assembly of the solar-powered sea slug Elysia chlorotica.</title>
        <authorList>
            <person name="Cai H."/>
            <person name="Li Q."/>
            <person name="Fang X."/>
            <person name="Li J."/>
            <person name="Curtis N.E."/>
            <person name="Altenburger A."/>
            <person name="Shibata T."/>
            <person name="Feng M."/>
            <person name="Maeda T."/>
            <person name="Schwartz J.A."/>
            <person name="Shigenobu S."/>
            <person name="Lundholm N."/>
            <person name="Nishiyama T."/>
            <person name="Yang H."/>
            <person name="Hasebe M."/>
            <person name="Li S."/>
            <person name="Pierce S.K."/>
            <person name="Wang J."/>
        </authorList>
    </citation>
    <scope>NUCLEOTIDE SEQUENCE [LARGE SCALE GENOMIC DNA]</scope>
    <source>
        <strain evidence="5">EC2010</strain>
        <tissue evidence="5">Whole organism of an adult</tissue>
    </source>
</reference>
<feature type="domain" description="Carboxylesterase type B" evidence="4">
    <location>
        <begin position="38"/>
        <end position="246"/>
    </location>
</feature>
<evidence type="ECO:0000259" key="4">
    <source>
        <dbReference type="Pfam" id="PF00135"/>
    </source>
</evidence>
<comment type="caution">
    <text evidence="5">The sequence shown here is derived from an EMBL/GenBank/DDBJ whole genome shotgun (WGS) entry which is preliminary data.</text>
</comment>
<dbReference type="Proteomes" id="UP000271974">
    <property type="component" value="Unassembled WGS sequence"/>
</dbReference>
<feature type="signal peptide" evidence="3">
    <location>
        <begin position="1"/>
        <end position="22"/>
    </location>
</feature>
<dbReference type="Gene3D" id="3.40.50.1820">
    <property type="entry name" value="alpha/beta hydrolase"/>
    <property type="match status" value="1"/>
</dbReference>
<keyword evidence="3" id="KW-0732">Signal</keyword>
<dbReference type="InterPro" id="IPR019826">
    <property type="entry name" value="Carboxylesterase_B_AS"/>
</dbReference>